<dbReference type="GO" id="GO:0015344">
    <property type="term" value="F:siderophore uptake transmembrane transporter activity"/>
    <property type="evidence" value="ECO:0007669"/>
    <property type="project" value="TreeGrafter"/>
</dbReference>
<keyword evidence="3 10" id="KW-0813">Transport</keyword>
<comment type="subcellular location">
    <subcellularLocation>
        <location evidence="1 10">Cell outer membrane</location>
        <topology evidence="1 10">Multi-pass membrane protein</topology>
    </subcellularLocation>
</comment>
<evidence type="ECO:0000256" key="5">
    <source>
        <dbReference type="ARBA" id="ARBA00022692"/>
    </source>
</evidence>
<dbReference type="GO" id="GO:0015232">
    <property type="term" value="F:heme transmembrane transporter activity"/>
    <property type="evidence" value="ECO:0007669"/>
    <property type="project" value="InterPro"/>
</dbReference>
<dbReference type="Pfam" id="PF00593">
    <property type="entry name" value="TonB_dep_Rec_b-barrel"/>
    <property type="match status" value="1"/>
</dbReference>
<accession>A0A1I7NUV5</accession>
<dbReference type="InterPro" id="IPR037066">
    <property type="entry name" value="Plug_dom_sf"/>
</dbReference>
<dbReference type="InterPro" id="IPR012910">
    <property type="entry name" value="Plug_dom"/>
</dbReference>
<evidence type="ECO:0000256" key="10">
    <source>
        <dbReference type="PROSITE-ProRule" id="PRU01360"/>
    </source>
</evidence>
<keyword evidence="8 15" id="KW-0675">Receptor</keyword>
<dbReference type="OrthoDB" id="9760333at2"/>
<evidence type="ECO:0000256" key="1">
    <source>
        <dbReference type="ARBA" id="ARBA00004571"/>
    </source>
</evidence>
<dbReference type="STRING" id="429728.SAMN05216456_3375"/>
<feature type="domain" description="TonB-dependent receptor-like beta-barrel" evidence="13">
    <location>
        <begin position="254"/>
        <end position="685"/>
    </location>
</feature>
<feature type="domain" description="TonB-dependent receptor plug" evidence="14">
    <location>
        <begin position="52"/>
        <end position="163"/>
    </location>
</feature>
<feature type="signal peptide" evidence="12">
    <location>
        <begin position="1"/>
        <end position="27"/>
    </location>
</feature>
<evidence type="ECO:0000256" key="11">
    <source>
        <dbReference type="RuleBase" id="RU003357"/>
    </source>
</evidence>
<dbReference type="InterPro" id="IPR011276">
    <property type="entry name" value="TonB_haem/Hb_rcpt"/>
</dbReference>
<dbReference type="AlphaFoldDB" id="A0A1I7NUV5"/>
<comment type="similarity">
    <text evidence="2 10 11">Belongs to the TonB-dependent receptor family.</text>
</comment>
<evidence type="ECO:0000259" key="14">
    <source>
        <dbReference type="Pfam" id="PF07715"/>
    </source>
</evidence>
<name>A0A1I7NUV5_9HYPH</name>
<evidence type="ECO:0000256" key="12">
    <source>
        <dbReference type="SAM" id="SignalP"/>
    </source>
</evidence>
<dbReference type="PANTHER" id="PTHR30069">
    <property type="entry name" value="TONB-DEPENDENT OUTER MEMBRANE RECEPTOR"/>
    <property type="match status" value="1"/>
</dbReference>
<keyword evidence="16" id="KW-1185">Reference proteome</keyword>
<evidence type="ECO:0000256" key="7">
    <source>
        <dbReference type="ARBA" id="ARBA00023136"/>
    </source>
</evidence>
<sequence>MGLVRSRAAALLGGVALAIVAQQGAQAQNVNATNITILERLVIGAGTPKIAIDTPQAVTVINQADIDQLQAATTGELFANVPGVTVVGSQRQFGEAFNIRGIGTTENSSDGSRVIINIDGTPKFNEQYRMGSFFSDPELYKQVEVLRGPASSTLYGAGALGGVINFTTKDASDFIRDGQTGALRVKGGFDSNGSGTLTSAVLAQQVTDTFEVLAAGNWRRRDDVTQANGNVLDGSDFNTLSGLIKGTAHFGDNDEQKLSVSYQRWQSTADDQAYAQTGTNAVFGVIDREVIDQTAVLVWENPATDNPWVDLNVRLSYSDTTNDQTNHRAVLGGPPTVVGAVVPGVGRIEPDNILLDTRYGYKTFQLSADNTVEWITDDFENYLTFGAQGSTQERSVVRPDNAGPLPAHPQGTENKLGIFAQNELNWDRLTVIAGARGDFHWVNSTTGAPDIDGAAFSPKIAAHYEVTENFGVFASLAHTERLPTIDELYSVAAAGPRGAAKGTSLGLEKESANTIEGGFSLSGNDLIASGDSAALKTTAFYSDLTNLIASNTASPPGGPVVPYYGNIGKAQIYGIEVEASYDSELLFASLAYGLTIGDDLVRNTPLTTVPQNKLALTMGVRNIEYNFDVGARLTLADEGRYVVAAGPFGADGPAEGYATVDLFASWKPDTGPLAGTELQLGIDNLFDTDFRQNLSIDRSTGRTFKVTLAKQFDW</sequence>
<evidence type="ECO:0000256" key="8">
    <source>
        <dbReference type="ARBA" id="ARBA00023170"/>
    </source>
</evidence>
<keyword evidence="4 10" id="KW-1134">Transmembrane beta strand</keyword>
<dbReference type="EMBL" id="FPCK01000004">
    <property type="protein sequence ID" value="SFV38368.1"/>
    <property type="molecule type" value="Genomic_DNA"/>
</dbReference>
<evidence type="ECO:0000256" key="6">
    <source>
        <dbReference type="ARBA" id="ARBA00023077"/>
    </source>
</evidence>
<dbReference type="InterPro" id="IPR036942">
    <property type="entry name" value="Beta-barrel_TonB_sf"/>
</dbReference>
<proteinExistence type="inferred from homology"/>
<dbReference type="GO" id="GO:0044718">
    <property type="term" value="P:siderophore transmembrane transport"/>
    <property type="evidence" value="ECO:0007669"/>
    <property type="project" value="TreeGrafter"/>
</dbReference>
<dbReference type="RefSeq" id="WP_092426606.1">
    <property type="nucleotide sequence ID" value="NZ_FPCK01000004.1"/>
</dbReference>
<dbReference type="GO" id="GO:0009279">
    <property type="term" value="C:cell outer membrane"/>
    <property type="evidence" value="ECO:0007669"/>
    <property type="project" value="UniProtKB-SubCell"/>
</dbReference>
<reference evidence="15 16" key="1">
    <citation type="submission" date="2016-10" db="EMBL/GenBank/DDBJ databases">
        <authorList>
            <person name="de Groot N.N."/>
        </authorList>
    </citation>
    <scope>NUCLEOTIDE SEQUENCE [LARGE SCALE GENOMIC DNA]</scope>
    <source>
        <strain evidence="15 16">IPL20</strain>
    </source>
</reference>
<dbReference type="NCBIfam" id="TIGR01785">
    <property type="entry name" value="TonB-hemin"/>
    <property type="match status" value="1"/>
</dbReference>
<dbReference type="Gene3D" id="2.170.130.10">
    <property type="entry name" value="TonB-dependent receptor, plug domain"/>
    <property type="match status" value="1"/>
</dbReference>
<evidence type="ECO:0000256" key="2">
    <source>
        <dbReference type="ARBA" id="ARBA00009810"/>
    </source>
</evidence>
<dbReference type="InterPro" id="IPR039426">
    <property type="entry name" value="TonB-dep_rcpt-like"/>
</dbReference>
<dbReference type="Pfam" id="PF07715">
    <property type="entry name" value="Plug"/>
    <property type="match status" value="1"/>
</dbReference>
<keyword evidence="12" id="KW-0732">Signal</keyword>
<evidence type="ECO:0000256" key="9">
    <source>
        <dbReference type="ARBA" id="ARBA00023237"/>
    </source>
</evidence>
<gene>
    <name evidence="15" type="ORF">SAMN05216456_3375</name>
</gene>
<evidence type="ECO:0000313" key="15">
    <source>
        <dbReference type="EMBL" id="SFV38368.1"/>
    </source>
</evidence>
<feature type="chain" id="PRO_5011539343" evidence="12">
    <location>
        <begin position="28"/>
        <end position="714"/>
    </location>
</feature>
<dbReference type="CDD" id="cd01347">
    <property type="entry name" value="ligand_gated_channel"/>
    <property type="match status" value="1"/>
</dbReference>
<keyword evidence="6 11" id="KW-0798">TonB box</keyword>
<keyword evidence="7 10" id="KW-0472">Membrane</keyword>
<keyword evidence="5 10" id="KW-0812">Transmembrane</keyword>
<dbReference type="InterPro" id="IPR000531">
    <property type="entry name" value="Beta-barrel_TonB"/>
</dbReference>
<organism evidence="15 16">
    <name type="scientific">Devosia crocina</name>
    <dbReference type="NCBI Taxonomy" id="429728"/>
    <lineage>
        <taxon>Bacteria</taxon>
        <taxon>Pseudomonadati</taxon>
        <taxon>Pseudomonadota</taxon>
        <taxon>Alphaproteobacteria</taxon>
        <taxon>Hyphomicrobiales</taxon>
        <taxon>Devosiaceae</taxon>
        <taxon>Devosia</taxon>
    </lineage>
</organism>
<evidence type="ECO:0000259" key="13">
    <source>
        <dbReference type="Pfam" id="PF00593"/>
    </source>
</evidence>
<dbReference type="PANTHER" id="PTHR30069:SF41">
    <property type="entry name" value="HEME_HEMOPEXIN UTILIZATION PROTEIN C"/>
    <property type="match status" value="1"/>
</dbReference>
<dbReference type="Gene3D" id="2.40.170.20">
    <property type="entry name" value="TonB-dependent receptor, beta-barrel domain"/>
    <property type="match status" value="1"/>
</dbReference>
<keyword evidence="9 10" id="KW-0998">Cell outer membrane</keyword>
<evidence type="ECO:0000256" key="4">
    <source>
        <dbReference type="ARBA" id="ARBA00022452"/>
    </source>
</evidence>
<dbReference type="Proteomes" id="UP000199074">
    <property type="component" value="Unassembled WGS sequence"/>
</dbReference>
<evidence type="ECO:0000313" key="16">
    <source>
        <dbReference type="Proteomes" id="UP000199074"/>
    </source>
</evidence>
<evidence type="ECO:0000256" key="3">
    <source>
        <dbReference type="ARBA" id="ARBA00022448"/>
    </source>
</evidence>
<dbReference type="PROSITE" id="PS52016">
    <property type="entry name" value="TONB_DEPENDENT_REC_3"/>
    <property type="match status" value="1"/>
</dbReference>
<protein>
    <submittedName>
        <fullName evidence="15">Hemoglobin/transferrin/lactoferrin receptor protein</fullName>
    </submittedName>
</protein>
<dbReference type="SUPFAM" id="SSF56935">
    <property type="entry name" value="Porins"/>
    <property type="match status" value="1"/>
</dbReference>